<reference evidence="11 12" key="1">
    <citation type="submission" date="2016-10" db="EMBL/GenBank/DDBJ databases">
        <authorList>
            <person name="de Groot N.N."/>
        </authorList>
    </citation>
    <scope>NUCLEOTIDE SEQUENCE [LARGE SCALE GENOMIC DNA]</scope>
    <source>
        <strain evidence="12">E92,LMG 26720,CCM 7988</strain>
    </source>
</reference>
<evidence type="ECO:0000256" key="6">
    <source>
        <dbReference type="ARBA" id="ARBA00022723"/>
    </source>
</evidence>
<dbReference type="GO" id="GO:0002949">
    <property type="term" value="P:tRNA threonylcarbamoyladenosine modification"/>
    <property type="evidence" value="ECO:0007669"/>
    <property type="project" value="InterPro"/>
</dbReference>
<keyword evidence="5" id="KW-0819">tRNA processing</keyword>
<dbReference type="PANTHER" id="PTHR33540:SF2">
    <property type="entry name" value="TRNA THREONYLCARBAMOYLADENOSINE BIOSYNTHESIS PROTEIN TSAE"/>
    <property type="match status" value="1"/>
</dbReference>
<sequence>MITKEIVYQSLSEIQDVARQIIAFGKDTPVWLFEGSMGAGKTTMIKAIGTEMGVIGNVQSPTFSLVNEYLTGSAETLYHFDFYRIKNEVEAMDMGVEEYLDSGNFCFIEWSSKIENLLPLTYVVVQIKAKEDGQRQVILTKD</sequence>
<evidence type="ECO:0000256" key="1">
    <source>
        <dbReference type="ARBA" id="ARBA00004496"/>
    </source>
</evidence>
<keyword evidence="7" id="KW-0547">Nucleotide-binding</keyword>
<organism evidence="11 12">
    <name type="scientific">Pseudarcicella hirudinis</name>
    <dbReference type="NCBI Taxonomy" id="1079859"/>
    <lineage>
        <taxon>Bacteria</taxon>
        <taxon>Pseudomonadati</taxon>
        <taxon>Bacteroidota</taxon>
        <taxon>Cytophagia</taxon>
        <taxon>Cytophagales</taxon>
        <taxon>Flectobacillaceae</taxon>
        <taxon>Pseudarcicella</taxon>
    </lineage>
</organism>
<dbReference type="GO" id="GO:0005524">
    <property type="term" value="F:ATP binding"/>
    <property type="evidence" value="ECO:0007669"/>
    <property type="project" value="UniProtKB-KW"/>
</dbReference>
<dbReference type="Gene3D" id="3.40.50.300">
    <property type="entry name" value="P-loop containing nucleotide triphosphate hydrolases"/>
    <property type="match status" value="1"/>
</dbReference>
<dbReference type="STRING" id="1079859.SAMN04515674_102242"/>
<comment type="similarity">
    <text evidence="2">Belongs to the TsaE family.</text>
</comment>
<evidence type="ECO:0000256" key="4">
    <source>
        <dbReference type="ARBA" id="ARBA00022490"/>
    </source>
</evidence>
<dbReference type="OrthoDB" id="9815896at2"/>
<dbReference type="Pfam" id="PF02367">
    <property type="entry name" value="TsaE"/>
    <property type="match status" value="1"/>
</dbReference>
<dbReference type="InterPro" id="IPR027417">
    <property type="entry name" value="P-loop_NTPase"/>
</dbReference>
<dbReference type="SUPFAM" id="SSF52540">
    <property type="entry name" value="P-loop containing nucleoside triphosphate hydrolases"/>
    <property type="match status" value="1"/>
</dbReference>
<keyword evidence="9" id="KW-0460">Magnesium</keyword>
<evidence type="ECO:0000256" key="10">
    <source>
        <dbReference type="ARBA" id="ARBA00032441"/>
    </source>
</evidence>
<evidence type="ECO:0000256" key="2">
    <source>
        <dbReference type="ARBA" id="ARBA00007599"/>
    </source>
</evidence>
<dbReference type="GO" id="GO:0005737">
    <property type="term" value="C:cytoplasm"/>
    <property type="evidence" value="ECO:0007669"/>
    <property type="project" value="UniProtKB-SubCell"/>
</dbReference>
<keyword evidence="6" id="KW-0479">Metal-binding</keyword>
<dbReference type="NCBIfam" id="TIGR00150">
    <property type="entry name" value="T6A_YjeE"/>
    <property type="match status" value="1"/>
</dbReference>
<dbReference type="Proteomes" id="UP000199306">
    <property type="component" value="Unassembled WGS sequence"/>
</dbReference>
<name>A0A1I5P2D0_9BACT</name>
<dbReference type="EMBL" id="FOXH01000002">
    <property type="protein sequence ID" value="SFP28238.1"/>
    <property type="molecule type" value="Genomic_DNA"/>
</dbReference>
<dbReference type="PANTHER" id="PTHR33540">
    <property type="entry name" value="TRNA THREONYLCARBAMOYLADENOSINE BIOSYNTHESIS PROTEIN TSAE"/>
    <property type="match status" value="1"/>
</dbReference>
<evidence type="ECO:0000256" key="3">
    <source>
        <dbReference type="ARBA" id="ARBA00019010"/>
    </source>
</evidence>
<dbReference type="InterPro" id="IPR003442">
    <property type="entry name" value="T6A_TsaE"/>
</dbReference>
<protein>
    <recommendedName>
        <fullName evidence="3">tRNA threonylcarbamoyladenosine biosynthesis protein TsaE</fullName>
    </recommendedName>
    <alternativeName>
        <fullName evidence="10">t(6)A37 threonylcarbamoyladenosine biosynthesis protein TsaE</fullName>
    </alternativeName>
</protein>
<gene>
    <name evidence="11" type="ORF">SAMN04515674_102242</name>
</gene>
<keyword evidence="8" id="KW-0067">ATP-binding</keyword>
<keyword evidence="4" id="KW-0963">Cytoplasm</keyword>
<evidence type="ECO:0000256" key="5">
    <source>
        <dbReference type="ARBA" id="ARBA00022694"/>
    </source>
</evidence>
<dbReference type="RefSeq" id="WP_092012713.1">
    <property type="nucleotide sequence ID" value="NZ_FOXH01000002.1"/>
</dbReference>
<accession>A0A1I5P2D0</accession>
<evidence type="ECO:0000313" key="11">
    <source>
        <dbReference type="EMBL" id="SFP28238.1"/>
    </source>
</evidence>
<proteinExistence type="inferred from homology"/>
<evidence type="ECO:0000256" key="8">
    <source>
        <dbReference type="ARBA" id="ARBA00022840"/>
    </source>
</evidence>
<evidence type="ECO:0000256" key="7">
    <source>
        <dbReference type="ARBA" id="ARBA00022741"/>
    </source>
</evidence>
<dbReference type="AlphaFoldDB" id="A0A1I5P2D0"/>
<evidence type="ECO:0000256" key="9">
    <source>
        <dbReference type="ARBA" id="ARBA00022842"/>
    </source>
</evidence>
<dbReference type="GO" id="GO:0046872">
    <property type="term" value="F:metal ion binding"/>
    <property type="evidence" value="ECO:0007669"/>
    <property type="project" value="UniProtKB-KW"/>
</dbReference>
<evidence type="ECO:0000313" key="12">
    <source>
        <dbReference type="Proteomes" id="UP000199306"/>
    </source>
</evidence>
<comment type="subcellular location">
    <subcellularLocation>
        <location evidence="1">Cytoplasm</location>
    </subcellularLocation>
</comment>
<keyword evidence="12" id="KW-1185">Reference proteome</keyword>